<accession>A0AA96ZU02</accession>
<keyword evidence="2" id="KW-1185">Reference proteome</keyword>
<proteinExistence type="predicted"/>
<protein>
    <submittedName>
        <fullName evidence="1">Uncharacterized protein</fullName>
    </submittedName>
</protein>
<reference evidence="1 2" key="1">
    <citation type="submission" date="2023-07" db="EMBL/GenBank/DDBJ databases">
        <title>Closed genoem sequence of Methanosarcinaceae archaeon Ac7.</title>
        <authorList>
            <person name="Poehlein A."/>
            <person name="Protasov E."/>
            <person name="Platt K."/>
            <person name="Reeh H."/>
            <person name="Daniel R."/>
            <person name="Brune A."/>
        </authorList>
    </citation>
    <scope>NUCLEOTIDE SEQUENCE [LARGE SCALE GENOMIC DNA]</scope>
    <source>
        <strain evidence="1 2">Ac7</strain>
    </source>
</reference>
<organism evidence="1 2">
    <name type="scientific">Methanolapillus millepedarum</name>
    <dbReference type="NCBI Taxonomy" id="3028296"/>
    <lineage>
        <taxon>Archaea</taxon>
        <taxon>Methanobacteriati</taxon>
        <taxon>Methanobacteriota</taxon>
        <taxon>Stenosarchaea group</taxon>
        <taxon>Methanomicrobia</taxon>
        <taxon>Methanosarcinales</taxon>
        <taxon>Methanosarcinaceae</taxon>
        <taxon>Methanolapillus</taxon>
    </lineage>
</organism>
<dbReference type="AlphaFoldDB" id="A0AA96ZU02"/>
<gene>
    <name evidence="1" type="ORF">MsAc7_06240</name>
</gene>
<dbReference type="EMBL" id="CP131060">
    <property type="protein sequence ID" value="WNY25084.1"/>
    <property type="molecule type" value="Genomic_DNA"/>
</dbReference>
<evidence type="ECO:0000313" key="1">
    <source>
        <dbReference type="EMBL" id="WNY25084.1"/>
    </source>
</evidence>
<sequence length="46" mass="5461">MTHCNYSEELRQIDMVMRNFKVIPYPEVAETLDQATKDTIAFLNKR</sequence>
<dbReference type="Proteomes" id="UP001303587">
    <property type="component" value="Chromosome"/>
</dbReference>
<name>A0AA96ZU02_9EURY</name>
<evidence type="ECO:0000313" key="2">
    <source>
        <dbReference type="Proteomes" id="UP001303587"/>
    </source>
</evidence>